<keyword evidence="2" id="KW-0436">Ligase</keyword>
<evidence type="ECO:0000313" key="3">
    <source>
        <dbReference type="Proteomes" id="UP000094580"/>
    </source>
</evidence>
<protein>
    <submittedName>
        <fullName evidence="2">DNA ligase D</fullName>
    </submittedName>
</protein>
<evidence type="ECO:0000313" key="2">
    <source>
        <dbReference type="EMBL" id="ODG90826.1"/>
    </source>
</evidence>
<dbReference type="InterPro" id="IPR052171">
    <property type="entry name" value="NHEJ_LigD"/>
</dbReference>
<dbReference type="RefSeq" id="WP_069034690.1">
    <property type="nucleotide sequence ID" value="NZ_MDKC01000033.1"/>
</dbReference>
<name>A0ABX2ZM94_9BACI</name>
<dbReference type="NCBIfam" id="TIGR02778">
    <property type="entry name" value="ligD_pol"/>
    <property type="match status" value="1"/>
</dbReference>
<comment type="caution">
    <text evidence="2">The sequence shown here is derived from an EMBL/GenBank/DDBJ whole genome shotgun (WGS) entry which is preliminary data.</text>
</comment>
<organism evidence="2 3">
    <name type="scientific">Gottfriedia luciferensis</name>
    <dbReference type="NCBI Taxonomy" id="178774"/>
    <lineage>
        <taxon>Bacteria</taxon>
        <taxon>Bacillati</taxon>
        <taxon>Bacillota</taxon>
        <taxon>Bacilli</taxon>
        <taxon>Bacillales</taxon>
        <taxon>Bacillaceae</taxon>
        <taxon>Gottfriedia</taxon>
    </lineage>
</organism>
<dbReference type="InterPro" id="IPR014145">
    <property type="entry name" value="LigD_pol_dom"/>
</dbReference>
<dbReference type="PANTHER" id="PTHR42705:SF2">
    <property type="entry name" value="BIFUNCTIONAL NON-HOMOLOGOUS END JOINING PROTEIN LIGD"/>
    <property type="match status" value="1"/>
</dbReference>
<dbReference type="InterPro" id="IPR014143">
    <property type="entry name" value="NHEJ_ligase_prk"/>
</dbReference>
<accession>A0ABX2ZM94</accession>
<proteinExistence type="predicted"/>
<dbReference type="EMBL" id="MDKC01000033">
    <property type="protein sequence ID" value="ODG90826.1"/>
    <property type="molecule type" value="Genomic_DNA"/>
</dbReference>
<dbReference type="Proteomes" id="UP000094580">
    <property type="component" value="Unassembled WGS sequence"/>
</dbReference>
<evidence type="ECO:0000259" key="1">
    <source>
        <dbReference type="Pfam" id="PF21686"/>
    </source>
</evidence>
<dbReference type="PANTHER" id="PTHR42705">
    <property type="entry name" value="BIFUNCTIONAL NON-HOMOLOGOUS END JOINING PROTEIN LIGD"/>
    <property type="match status" value="1"/>
</dbReference>
<keyword evidence="3" id="KW-1185">Reference proteome</keyword>
<dbReference type="GO" id="GO:0016874">
    <property type="term" value="F:ligase activity"/>
    <property type="evidence" value="ECO:0007669"/>
    <property type="project" value="UniProtKB-KW"/>
</dbReference>
<gene>
    <name evidence="2" type="ORF">BED47_10275</name>
</gene>
<dbReference type="Pfam" id="PF21686">
    <property type="entry name" value="LigD_Prim-Pol"/>
    <property type="match status" value="1"/>
</dbReference>
<reference evidence="2 3" key="1">
    <citation type="submission" date="2016-07" db="EMBL/GenBank/DDBJ databases">
        <authorList>
            <person name="Townsley L."/>
            <person name="Shank E.A."/>
        </authorList>
    </citation>
    <scope>NUCLEOTIDE SEQUENCE [LARGE SCALE GENOMIC DNA]</scope>
    <source>
        <strain evidence="2 3">CH01</strain>
    </source>
</reference>
<feature type="domain" description="DNA ligase D polymerase" evidence="1">
    <location>
        <begin position="143"/>
        <end position="389"/>
    </location>
</feature>
<dbReference type="Gene3D" id="3.90.920.10">
    <property type="entry name" value="DNA primase, PRIM domain"/>
    <property type="match status" value="1"/>
</dbReference>
<dbReference type="NCBIfam" id="TIGR02776">
    <property type="entry name" value="NHEJ_ligase_prk"/>
    <property type="match status" value="1"/>
</dbReference>
<sequence length="414" mass="47997">MNHYFFQKRNKNYTGFFFILGFNLKEESFLVGLKKENDILQMGFFSNGLSREEKGILIKAIEANKKTKKGNIKFVDPGICVELEFQSIENNQITNAKFISFQLKHAWNECTLDGLLLGNLNLEEELTLTSPEKVIWKDPYINKESFVSYLAQISTYILPFLKNRLLTTIRFPNGIDGESFFQKNRPDYAPSFIKTEEHEGNNFIICNDVSTLLWLGNQLAIEYHIPFQTYEANNPIEIVFDLDPPNADAFPLAIKAALEMKLIFDSFQIKSYPKVSGSKGIQIHIPIKEDSLTYDETRVFTSFIAHYLIEKFPDDFTIERLKKNRGNRLYIDYIQHAKGKTIICPYSTRGKEKPTVATPLFWDEVNDELKIETFTIPFVINRLENSSCPMQTYFEQENSSLVDLIFKIKENHSK</sequence>